<organism evidence="1 2">
    <name type="scientific">Orchesella dallaii</name>
    <dbReference type="NCBI Taxonomy" id="48710"/>
    <lineage>
        <taxon>Eukaryota</taxon>
        <taxon>Metazoa</taxon>
        <taxon>Ecdysozoa</taxon>
        <taxon>Arthropoda</taxon>
        <taxon>Hexapoda</taxon>
        <taxon>Collembola</taxon>
        <taxon>Entomobryomorpha</taxon>
        <taxon>Entomobryoidea</taxon>
        <taxon>Orchesellidae</taxon>
        <taxon>Orchesellinae</taxon>
        <taxon>Orchesella</taxon>
    </lineage>
</organism>
<dbReference type="Proteomes" id="UP001642540">
    <property type="component" value="Unassembled WGS sequence"/>
</dbReference>
<reference evidence="1 2" key="1">
    <citation type="submission" date="2024-08" db="EMBL/GenBank/DDBJ databases">
        <authorList>
            <person name="Cucini C."/>
            <person name="Frati F."/>
        </authorList>
    </citation>
    <scope>NUCLEOTIDE SEQUENCE [LARGE SCALE GENOMIC DNA]</scope>
</reference>
<comment type="caution">
    <text evidence="1">The sequence shown here is derived from an EMBL/GenBank/DDBJ whole genome shotgun (WGS) entry which is preliminary data.</text>
</comment>
<protein>
    <submittedName>
        <fullName evidence="1">Uncharacterized protein</fullName>
    </submittedName>
</protein>
<keyword evidence="2" id="KW-1185">Reference proteome</keyword>
<accession>A0ABP1Q920</accession>
<dbReference type="EMBL" id="CAXLJM020000024">
    <property type="protein sequence ID" value="CAL8090325.1"/>
    <property type="molecule type" value="Genomic_DNA"/>
</dbReference>
<name>A0ABP1Q920_9HEXA</name>
<proteinExistence type="predicted"/>
<sequence length="74" mass="8557">MLKLIQNYSTFFCSPQFKLPLAWSSAVSNEGGLEKFKKLNLVPSQYRRRVGRSHATFGGIMMFTLSEPHRKFMN</sequence>
<evidence type="ECO:0000313" key="1">
    <source>
        <dbReference type="EMBL" id="CAL8090325.1"/>
    </source>
</evidence>
<evidence type="ECO:0000313" key="2">
    <source>
        <dbReference type="Proteomes" id="UP001642540"/>
    </source>
</evidence>
<gene>
    <name evidence="1" type="ORF">ODALV1_LOCUS7608</name>
</gene>